<evidence type="ECO:0000313" key="1">
    <source>
        <dbReference type="EMBL" id="BFO77471.1"/>
    </source>
</evidence>
<accession>A0AB33JBW1</accession>
<sequence length="1185" mass="130966">MFLMMFAFESLAQNVTISPSSGKLVAGLTYDGEIGFERGWSSLWRHNQLPLTLTVSDKALVTESGVLKDPAGDIILDESQDRYVIMSGAPLNTEFHMGISLPKGYRFTGYRIVLLNNVNGKEFGQTRIANLRKIFYETNSKFDTNNTLATTGNIPGNNDNQEYVIERTSKTETDMGNNLYFLMHHFQEGFYGITIKSCELYFTAEGAFDCAVAPGSPLEIVSVGKNMIGSPFETSKLDLGEIKPNSKPGRPTYYSYDFRNVRELTANNWLYQADAVVGGKLPENAGEGSIQALKNGNSLYYALGNNTYYIETPTSTLSQEGAKIPLGYRITGAKIKYYYGTPTSAGPVTYDGDLGGFYITYRNGRRTYYLQTNGAWGDRRVLWNLNGNASGTGKIYSGNNYLYVYKNWLGIHYIYGTTDVNEASDFTVKNGVIQFENGYLVHTINSYAQITDSPNNVASWTAATGTGIVQNPAFTPSPYTLKVYGTDKDNPVQTINVGVGADSEVVLTDLNNDAIKIQIEGLTGASKALITFELTLEALNPFINSIDILCHSMVTNGPKLMQQFTSNDFQVSGGKFVFYVPKDFFGGGAEKCRFTFENLYSKYGDATYGNTAPHRARYFFVKSKYYNDFNGQQYSATGNEPAADKIHTEMCGDKPFKYSNIDALDPHNTSGGTQTLEEYPYSEDRYREQGGTFSGDIVLSVNEEKPCYLFTADETRWNIAPTTAWEHRYYAYYLMDLKLETKDYVAKCELTKLYDATCYSKDGADSELPMYGGKFVALDATTNQPIPAGSAYLTVPMMRNALIDALRGLNGVSPDATGMQVLYLDYTNLYSVHIPEKTEMDAMKKLLNPNCLIYFPERSNYNEDNYIQKTASGDYRACKNIVITDKQPFYAPYKITVPAENYATYTREITVPNNGKVANATVILPFTLELENGVHTNKDGACSFAVNQMNASNCLSIDQDAASSPSDYLGKAYFSPVTNSKTEANVPYMVKVVKAPADDKLSFVATQYGSDVMATKSSAMGTDYTFVGETATGNIAGTSYAFANYGSYSGKKLDKARNVFYFSGDMFLNSKNLRKHLNSVFVYPFRGYYGYTATGSGAKMLNAFSVYYGENSVFTGMDEMSEKADMAVTTGKGTLTFTTTIDRRVQIYAINGGIVDRLSLKAGDTRTIALPAGAYVVNGIKIIVK</sequence>
<proteinExistence type="predicted"/>
<protein>
    <submittedName>
        <fullName evidence="1">Uncharacterized protein</fullName>
    </submittedName>
</protein>
<reference evidence="1" key="1">
    <citation type="submission" date="2024-07" db="EMBL/GenBank/DDBJ databases">
        <title>Complete genome sequence of Prevotella sp. YM-2024 GTC17260.</title>
        <authorList>
            <person name="Hayashi M."/>
            <person name="Muto Y."/>
            <person name="Tanaka K."/>
            <person name="Niwa H."/>
        </authorList>
    </citation>
    <scope>NUCLEOTIDE SEQUENCE</scope>
    <source>
        <strain evidence="1">GTC17260</strain>
    </source>
</reference>
<gene>
    <name evidence="1" type="ORF">GTC17260_01060</name>
</gene>
<dbReference type="EMBL" id="AP035788">
    <property type="protein sequence ID" value="BFO77471.1"/>
    <property type="molecule type" value="Genomic_DNA"/>
</dbReference>
<dbReference type="AlphaFoldDB" id="A0AB33JBW1"/>
<organism evidence="1">
    <name type="scientific">Prevotella sp. GTC17260</name>
    <dbReference type="NCBI Taxonomy" id="3236796"/>
    <lineage>
        <taxon>Bacteria</taxon>
        <taxon>Pseudomonadati</taxon>
        <taxon>Bacteroidota</taxon>
        <taxon>Bacteroidia</taxon>
        <taxon>Bacteroidales</taxon>
        <taxon>Prevotellaceae</taxon>
        <taxon>Prevotella</taxon>
    </lineage>
</organism>
<name>A0AB33JBW1_9BACT</name>